<evidence type="ECO:0000256" key="11">
    <source>
        <dbReference type="ARBA" id="ARBA00023180"/>
    </source>
</evidence>
<evidence type="ECO:0000256" key="9">
    <source>
        <dbReference type="ARBA" id="ARBA00022989"/>
    </source>
</evidence>
<dbReference type="FunFam" id="2.60.40.60:FF:000020">
    <property type="entry name" value="Dachsous cadherin-related 1b"/>
    <property type="match status" value="2"/>
</dbReference>
<comment type="caution">
    <text evidence="17">The sequence shown here is derived from an EMBL/GenBank/DDBJ whole genome shotgun (WGS) entry which is preliminary data.</text>
</comment>
<evidence type="ECO:0000256" key="5">
    <source>
        <dbReference type="ARBA" id="ARBA00022737"/>
    </source>
</evidence>
<dbReference type="FunFam" id="2.60.40.60:FF:000156">
    <property type="entry name" value="cadherin-23 isoform X1"/>
    <property type="match status" value="1"/>
</dbReference>
<dbReference type="GO" id="GO:0005509">
    <property type="term" value="F:calcium ion binding"/>
    <property type="evidence" value="ECO:0007669"/>
    <property type="project" value="UniProtKB-UniRule"/>
</dbReference>
<feature type="domain" description="Cadherin" evidence="16">
    <location>
        <begin position="36"/>
        <end position="126"/>
    </location>
</feature>
<gene>
    <name evidence="17" type="ORF">F2P81_020002</name>
</gene>
<dbReference type="PROSITE" id="PS00232">
    <property type="entry name" value="CADHERIN_1"/>
    <property type="match status" value="6"/>
</dbReference>
<comment type="subcellular location">
    <subcellularLocation>
        <location evidence="1">Cell membrane</location>
        <topology evidence="1">Single-pass type I membrane protein</topology>
    </subcellularLocation>
</comment>
<organism evidence="17 18">
    <name type="scientific">Scophthalmus maximus</name>
    <name type="common">Turbot</name>
    <name type="synonym">Psetta maxima</name>
    <dbReference type="NCBI Taxonomy" id="52904"/>
    <lineage>
        <taxon>Eukaryota</taxon>
        <taxon>Metazoa</taxon>
        <taxon>Chordata</taxon>
        <taxon>Craniata</taxon>
        <taxon>Vertebrata</taxon>
        <taxon>Euteleostomi</taxon>
        <taxon>Actinopterygii</taxon>
        <taxon>Neopterygii</taxon>
        <taxon>Teleostei</taxon>
        <taxon>Neoteleostei</taxon>
        <taxon>Acanthomorphata</taxon>
        <taxon>Carangaria</taxon>
        <taxon>Pleuronectiformes</taxon>
        <taxon>Pleuronectoidei</taxon>
        <taxon>Scophthalmidae</taxon>
        <taxon>Scophthalmus</taxon>
    </lineage>
</organism>
<evidence type="ECO:0000256" key="13">
    <source>
        <dbReference type="ARBA" id="ARBA00069624"/>
    </source>
</evidence>
<accession>A0A6A4S839</accession>
<dbReference type="InterPro" id="IPR020894">
    <property type="entry name" value="Cadherin_CS"/>
</dbReference>
<feature type="domain" description="Cadherin" evidence="16">
    <location>
        <begin position="460"/>
        <end position="560"/>
    </location>
</feature>
<dbReference type="EMBL" id="VEVO01000018">
    <property type="protein sequence ID" value="KAF0027261.1"/>
    <property type="molecule type" value="Genomic_DNA"/>
</dbReference>
<reference evidence="17 18" key="1">
    <citation type="submission" date="2019-06" db="EMBL/GenBank/DDBJ databases">
        <title>Draft genomes of female and male turbot (Scophthalmus maximus).</title>
        <authorList>
            <person name="Xu H."/>
            <person name="Xu X.-W."/>
            <person name="Shao C."/>
            <person name="Chen S."/>
        </authorList>
    </citation>
    <scope>NUCLEOTIDE SEQUENCE [LARGE SCALE GENOMIC DNA]</scope>
    <source>
        <strain evidence="17">Ysfricsl-2016a</strain>
        <tissue evidence="17">Blood</tissue>
    </source>
</reference>
<dbReference type="InterPro" id="IPR002126">
    <property type="entry name" value="Cadherin-like_dom"/>
</dbReference>
<keyword evidence="5" id="KW-0677">Repeat</keyword>
<evidence type="ECO:0000256" key="12">
    <source>
        <dbReference type="ARBA" id="ARBA00057485"/>
    </source>
</evidence>
<comment type="function">
    <text evidence="12">Cadherins are calcium-dependent cell adhesion proteins. They preferentially interact with themselves in a homophilic manner in connecting cells. CDH23 is required for establishing and/or maintaining the proper organization of the stereocilia bundle of hair cells in the cochlea and the vestibule during late embryonic/early postnatal development. It is part of the functional network formed by USH1C, USH1G, CDH23 and MYO7A that mediates mechanotransduction in cochlear hair cells. Required for normal hearing.</text>
</comment>
<evidence type="ECO:0000256" key="1">
    <source>
        <dbReference type="ARBA" id="ARBA00004251"/>
    </source>
</evidence>
<dbReference type="PRINTS" id="PR00205">
    <property type="entry name" value="CADHERIN"/>
</dbReference>
<sequence length="1187" mass="131413">MGMLKSNPDGCAGDVVECSNQPPRFLNYFFSTYLLIYEDMPIGSSVAQLKANDPEGEPLVYGVSGEEAMRYFSVNQDTGVVWLRQQLDRETKSEMQVEFYVSDIQEVVKDTVNIQIGDVNDNSPTFHGQPYSIHIPENTAMGKSVFMVNATDPDQGTGGSVLFSFQQPSPFFAIDGARGTVTVVRPLDYEATSAYQLTVNATDQDKLRPLSRLANLAITITDVQDMDPIFTNLPYSTNIEEDVPLGYEVRKITAIDQDLGRPRGIGYTIISGNTNSVFALDYISGSLTVNGQVDRENPLYSAGFTLTVKCNTPSGSHRVREDDRSPSDATVMTTFTILLIDKNDNAPKFNGSEYRVHITELAQVGFALPLFIQAEDKDEGVNSMFQVFLTGNNSEYFTISPTAVQGRADIRIRVAIPLDFEHIRSFSFSLYANESMSDHVGFARVFIELINENDNRPIFSKPLYNISLPENTPPGTSLLRLLATDGDAGTFGSVRYYFSDEPDQFSLDEETGWVILRASLDYELMRRFTLTVLARDGGGEETTGRIRVNVLDVNDNAPLFQKEAYVGSLRENEQAVQPVARVRATDEDSPPNNFLTYTITSASVFLDFFSITMVEGYAVISVTRPLDYEQVPKGMIYLTVMAKDGGNPALNSTVSVTVEVIDENDNPPEFSKPSYIVKIPENIIAGALVDQRILFGSDSMCVSGEITTTALLDREQKSEYILIVRAVDGGVGPQQKTGIATVNITILDINDNAPVWRDEPYHTNVVEMSPINTDVISVLAVDPDNRENGTVVYSISPENPFYTINSSTGKIRTSGLTLDRESSDPKDAVLMRTIIISAVDRGTPQLRASASTTVFVNLLDLNDNDPTFLNLPFVAEVPEGLSTGSSVFRVQVEDPDEDKNGLITMALQMGMPRLDFYLNTTTGILTSTAVLDREQIGQYHLRIIAYDAGKFPRTSTSTLTITVLDVNDETPTFNPRVYNVSLKESVPRDHIVTRLSCSDNDAGLNAELSYFITGGNQDGKFSVGFRDGVVRTVVGLDRETQAAYTLVVEAIDNGPAGSRRTGTATVFVEVQDVNDNRPIFLQNSYETSILESVPRGTSILQVDRVYDIRTIGGDDVDEQHFVPGLLNVIGENEKLFLKRYYFFTELLLYSLEKLKCNQIRPNLIEGRFDEASNPYCEICNRIESLWD</sequence>
<keyword evidence="2" id="KW-1003">Cell membrane</keyword>
<dbReference type="PANTHER" id="PTHR24026">
    <property type="entry name" value="FAT ATYPICAL CADHERIN-RELATED"/>
    <property type="match status" value="1"/>
</dbReference>
<evidence type="ECO:0000256" key="2">
    <source>
        <dbReference type="ARBA" id="ARBA00022475"/>
    </source>
</evidence>
<keyword evidence="10" id="KW-0472">Membrane</keyword>
<keyword evidence="11" id="KW-0325">Glycoprotein</keyword>
<dbReference type="CDD" id="cd11304">
    <property type="entry name" value="Cadherin_repeat"/>
    <property type="match status" value="9"/>
</dbReference>
<dbReference type="GO" id="GO:0009653">
    <property type="term" value="P:anatomical structure morphogenesis"/>
    <property type="evidence" value="ECO:0007669"/>
    <property type="project" value="UniProtKB-ARBA"/>
</dbReference>
<keyword evidence="6" id="KW-1009">Hearing</keyword>
<evidence type="ECO:0000313" key="18">
    <source>
        <dbReference type="Proteomes" id="UP000438429"/>
    </source>
</evidence>
<dbReference type="AlphaFoldDB" id="A0A6A4S839"/>
<feature type="domain" description="Cadherin" evidence="16">
    <location>
        <begin position="695"/>
        <end position="756"/>
    </location>
</feature>
<dbReference type="Gene3D" id="2.60.40.60">
    <property type="entry name" value="Cadherins"/>
    <property type="match status" value="11"/>
</dbReference>
<feature type="domain" description="Cadherin" evidence="16">
    <location>
        <begin position="127"/>
        <end position="230"/>
    </location>
</feature>
<evidence type="ECO:0000256" key="3">
    <source>
        <dbReference type="ARBA" id="ARBA00022692"/>
    </source>
</evidence>
<evidence type="ECO:0000256" key="8">
    <source>
        <dbReference type="ARBA" id="ARBA00022889"/>
    </source>
</evidence>
<dbReference type="GO" id="GO:0007156">
    <property type="term" value="P:homophilic cell adhesion via plasma membrane adhesion molecules"/>
    <property type="evidence" value="ECO:0007669"/>
    <property type="project" value="InterPro"/>
</dbReference>
<dbReference type="PROSITE" id="PS50268">
    <property type="entry name" value="CADHERIN_2"/>
    <property type="match status" value="10"/>
</dbReference>
<dbReference type="Proteomes" id="UP000438429">
    <property type="component" value="Unassembled WGS sequence"/>
</dbReference>
<dbReference type="GO" id="GO:0005886">
    <property type="term" value="C:plasma membrane"/>
    <property type="evidence" value="ECO:0007669"/>
    <property type="project" value="UniProtKB-SubCell"/>
</dbReference>
<feature type="domain" description="Cadherin" evidence="16">
    <location>
        <begin position="974"/>
        <end position="1080"/>
    </location>
</feature>
<evidence type="ECO:0000256" key="6">
    <source>
        <dbReference type="ARBA" id="ARBA00022740"/>
    </source>
</evidence>
<dbReference type="PANTHER" id="PTHR24026:SF130">
    <property type="entry name" value="CADHERIN RELATED 23"/>
    <property type="match status" value="1"/>
</dbReference>
<dbReference type="FunFam" id="2.60.40.60:FF:000060">
    <property type="entry name" value="Putative cadherin-23"/>
    <property type="match status" value="1"/>
</dbReference>
<evidence type="ECO:0000256" key="10">
    <source>
        <dbReference type="ARBA" id="ARBA00023136"/>
    </source>
</evidence>
<dbReference type="Pfam" id="PF00028">
    <property type="entry name" value="Cadherin"/>
    <property type="match status" value="9"/>
</dbReference>
<keyword evidence="9" id="KW-1133">Transmembrane helix</keyword>
<feature type="domain" description="Cadherin" evidence="16">
    <location>
        <begin position="757"/>
        <end position="868"/>
    </location>
</feature>
<keyword evidence="7 15" id="KW-0106">Calcium</keyword>
<name>A0A6A4S839_SCOMX</name>
<feature type="domain" description="Cadherin" evidence="16">
    <location>
        <begin position="869"/>
        <end position="973"/>
    </location>
</feature>
<dbReference type="SMART" id="SM00112">
    <property type="entry name" value="CA"/>
    <property type="match status" value="10"/>
</dbReference>
<proteinExistence type="predicted"/>
<evidence type="ECO:0000256" key="14">
    <source>
        <dbReference type="ARBA" id="ARBA00081619"/>
    </source>
</evidence>
<evidence type="ECO:0000256" key="7">
    <source>
        <dbReference type="ARBA" id="ARBA00022837"/>
    </source>
</evidence>
<keyword evidence="4" id="KW-0732">Signal</keyword>
<dbReference type="SUPFAM" id="SSF49313">
    <property type="entry name" value="Cadherin-like"/>
    <property type="match status" value="10"/>
</dbReference>
<protein>
    <recommendedName>
        <fullName evidence="13">Cadherin-23</fullName>
    </recommendedName>
    <alternativeName>
        <fullName evidence="14">Otocadherin</fullName>
    </alternativeName>
</protein>
<dbReference type="FunFam" id="2.60.40.60:FF:000098">
    <property type="entry name" value="cadherin-23 isoform X1"/>
    <property type="match status" value="1"/>
</dbReference>
<keyword evidence="3" id="KW-0812">Transmembrane</keyword>
<feature type="domain" description="Cadherin" evidence="16">
    <location>
        <begin position="561"/>
        <end position="670"/>
    </location>
</feature>
<keyword evidence="8" id="KW-0130">Cell adhesion</keyword>
<dbReference type="FunFam" id="2.60.40.60:FF:000130">
    <property type="entry name" value="cadherin-23 isoform X1"/>
    <property type="match status" value="1"/>
</dbReference>
<dbReference type="FunFam" id="2.60.40.60:FF:000147">
    <property type="entry name" value="Cadherin 23"/>
    <property type="match status" value="1"/>
</dbReference>
<dbReference type="InterPro" id="IPR015919">
    <property type="entry name" value="Cadherin-like_sf"/>
</dbReference>
<dbReference type="GO" id="GO:0007605">
    <property type="term" value="P:sensory perception of sound"/>
    <property type="evidence" value="ECO:0007669"/>
    <property type="project" value="UniProtKB-KW"/>
</dbReference>
<feature type="domain" description="Cadherin" evidence="16">
    <location>
        <begin position="350"/>
        <end position="459"/>
    </location>
</feature>
<feature type="domain" description="Cadherin" evidence="16">
    <location>
        <begin position="231"/>
        <end position="349"/>
    </location>
</feature>
<evidence type="ECO:0000259" key="16">
    <source>
        <dbReference type="PROSITE" id="PS50268"/>
    </source>
</evidence>
<dbReference type="FunFam" id="2.60.40.60:FF:000164">
    <property type="entry name" value="cadherin-23 isoform X1"/>
    <property type="match status" value="1"/>
</dbReference>
<evidence type="ECO:0000313" key="17">
    <source>
        <dbReference type="EMBL" id="KAF0027261.1"/>
    </source>
</evidence>
<evidence type="ECO:0000256" key="15">
    <source>
        <dbReference type="PROSITE-ProRule" id="PRU00043"/>
    </source>
</evidence>
<dbReference type="FunFam" id="2.60.40.60:FF:000146">
    <property type="entry name" value="cadherin-23 isoform X1"/>
    <property type="match status" value="1"/>
</dbReference>
<evidence type="ECO:0000256" key="4">
    <source>
        <dbReference type="ARBA" id="ARBA00022729"/>
    </source>
</evidence>